<dbReference type="Pfam" id="PF01430">
    <property type="entry name" value="HSP33"/>
    <property type="match status" value="1"/>
</dbReference>
<gene>
    <name evidence="6" type="ORF">OOT00_11360</name>
</gene>
<dbReference type="EMBL" id="JAPFPW010000013">
    <property type="protein sequence ID" value="MCW7754581.1"/>
    <property type="molecule type" value="Genomic_DNA"/>
</dbReference>
<dbReference type="InterPro" id="IPR016153">
    <property type="entry name" value="Heat_shock_Hsp33_N"/>
</dbReference>
<dbReference type="RefSeq" id="WP_265425495.1">
    <property type="nucleotide sequence ID" value="NZ_JAPFPW010000013.1"/>
</dbReference>
<evidence type="ECO:0000256" key="5">
    <source>
        <dbReference type="ARBA" id="ARBA00023284"/>
    </source>
</evidence>
<proteinExistence type="predicted"/>
<keyword evidence="3" id="KW-1015">Disulfide bond</keyword>
<sequence>MIKKTPMGTTVKDQLRANALDKAHIFILANGSIRGSLIHATRMVHEMKGNHGLGVLETLVLGHAYMATALMAMPLKGEDRIQLKISCSGPIGGLRTEANALGEVRGYLHKNPIPVQDTVKNTDLSPFFGAGILTLTRHTQTARQPFTGQVALAYGNIAKDVAHYYATSEQTPTALSLSIYADSGGTVKGAGGLLLQALPGATETDILTLEERVQSMPSIGEAFFRQEKADDLILETFAALNPAIIDRRRVEFFCRCSEEQMGMYLKALPEEDRKDLLANGPFPLEITCHNCNSIYHFSRQALKKT</sequence>
<evidence type="ECO:0000313" key="7">
    <source>
        <dbReference type="Proteomes" id="UP001209681"/>
    </source>
</evidence>
<name>A0ABT3NAU2_9BACT</name>
<evidence type="ECO:0000256" key="2">
    <source>
        <dbReference type="ARBA" id="ARBA00022833"/>
    </source>
</evidence>
<keyword evidence="7" id="KW-1185">Reference proteome</keyword>
<evidence type="ECO:0000313" key="6">
    <source>
        <dbReference type="EMBL" id="MCW7754581.1"/>
    </source>
</evidence>
<dbReference type="PIRSF" id="PIRSF005261">
    <property type="entry name" value="Heat_shock_Hsp33"/>
    <property type="match status" value="1"/>
</dbReference>
<dbReference type="CDD" id="cd00498">
    <property type="entry name" value="Hsp33"/>
    <property type="match status" value="1"/>
</dbReference>
<keyword evidence="1" id="KW-0963">Cytoplasm</keyword>
<dbReference type="SUPFAM" id="SSF64397">
    <property type="entry name" value="Hsp33 domain"/>
    <property type="match status" value="1"/>
</dbReference>
<comment type="caution">
    <text evidence="6">The sequence shown here is derived from an EMBL/GenBank/DDBJ whole genome shotgun (WGS) entry which is preliminary data.</text>
</comment>
<dbReference type="Gene3D" id="3.90.1280.10">
    <property type="entry name" value="HSP33 redox switch-like"/>
    <property type="match status" value="1"/>
</dbReference>
<dbReference type="Gene3D" id="3.55.30.10">
    <property type="entry name" value="Hsp33 domain"/>
    <property type="match status" value="1"/>
</dbReference>
<dbReference type="SUPFAM" id="SSF118352">
    <property type="entry name" value="HSP33 redox switch-like"/>
    <property type="match status" value="1"/>
</dbReference>
<reference evidence="6 7" key="1">
    <citation type="submission" date="2022-11" db="EMBL/GenBank/DDBJ databases">
        <title>Desulfobotulus tamanensis H1 sp. nov. - anaerobic, alkaliphilic, sulphate reducing bacterium isolated from terrestrial mud volcano.</title>
        <authorList>
            <person name="Frolova A."/>
            <person name="Merkel A.Y."/>
            <person name="Slobodkin A.I."/>
        </authorList>
    </citation>
    <scope>NUCLEOTIDE SEQUENCE [LARGE SCALE GENOMIC DNA]</scope>
    <source>
        <strain evidence="6 7">H1</strain>
    </source>
</reference>
<keyword evidence="2" id="KW-0862">Zinc</keyword>
<dbReference type="PANTHER" id="PTHR30111">
    <property type="entry name" value="33 KDA CHAPERONIN"/>
    <property type="match status" value="1"/>
</dbReference>
<accession>A0ABT3NAU2</accession>
<keyword evidence="5" id="KW-0676">Redox-active center</keyword>
<evidence type="ECO:0000256" key="3">
    <source>
        <dbReference type="ARBA" id="ARBA00023157"/>
    </source>
</evidence>
<evidence type="ECO:0000256" key="1">
    <source>
        <dbReference type="ARBA" id="ARBA00022490"/>
    </source>
</evidence>
<protein>
    <submittedName>
        <fullName evidence="6">Hsp33 family molecular chaperone HslO</fullName>
    </submittedName>
</protein>
<dbReference type="InterPro" id="IPR000397">
    <property type="entry name" value="Heat_shock_Hsp33"/>
</dbReference>
<organism evidence="6 7">
    <name type="scientific">Desulfobotulus pelophilus</name>
    <dbReference type="NCBI Taxonomy" id="2823377"/>
    <lineage>
        <taxon>Bacteria</taxon>
        <taxon>Pseudomonadati</taxon>
        <taxon>Thermodesulfobacteriota</taxon>
        <taxon>Desulfobacteria</taxon>
        <taxon>Desulfobacterales</taxon>
        <taxon>Desulfobacteraceae</taxon>
        <taxon>Desulfobotulus</taxon>
    </lineage>
</organism>
<dbReference type="Proteomes" id="UP001209681">
    <property type="component" value="Unassembled WGS sequence"/>
</dbReference>
<dbReference type="PANTHER" id="PTHR30111:SF1">
    <property type="entry name" value="33 KDA CHAPERONIN"/>
    <property type="match status" value="1"/>
</dbReference>
<dbReference type="InterPro" id="IPR016154">
    <property type="entry name" value="Heat_shock_Hsp33_C"/>
</dbReference>
<evidence type="ECO:0000256" key="4">
    <source>
        <dbReference type="ARBA" id="ARBA00023186"/>
    </source>
</evidence>
<keyword evidence="4" id="KW-0143">Chaperone</keyword>